<protein>
    <recommendedName>
        <fullName evidence="4">RING-type E3 ubiquitin transferase</fullName>
        <ecNumber evidence="4">2.3.2.27</ecNumber>
    </recommendedName>
</protein>
<evidence type="ECO:0000256" key="4">
    <source>
        <dbReference type="ARBA" id="ARBA00012483"/>
    </source>
</evidence>
<dbReference type="OrthoDB" id="3838338at2759"/>
<evidence type="ECO:0000256" key="5">
    <source>
        <dbReference type="ARBA" id="ARBA00022490"/>
    </source>
</evidence>
<feature type="compositionally biased region" description="Polar residues" evidence="13">
    <location>
        <begin position="589"/>
        <end position="606"/>
    </location>
</feature>
<feature type="compositionally biased region" description="Basic residues" evidence="13">
    <location>
        <begin position="15"/>
        <end position="28"/>
    </location>
</feature>
<comment type="subcellular location">
    <subcellularLocation>
        <location evidence="2">Cytoplasm</location>
    </subcellularLocation>
</comment>
<dbReference type="GO" id="GO:0072344">
    <property type="term" value="P:rescue of stalled ribosome"/>
    <property type="evidence" value="ECO:0007669"/>
    <property type="project" value="InterPro"/>
</dbReference>
<dbReference type="GO" id="GO:0061630">
    <property type="term" value="F:ubiquitin protein ligase activity"/>
    <property type="evidence" value="ECO:0007669"/>
    <property type="project" value="UniProtKB-EC"/>
</dbReference>
<feature type="compositionally biased region" description="Basic residues" evidence="13">
    <location>
        <begin position="46"/>
        <end position="59"/>
    </location>
</feature>
<evidence type="ECO:0000313" key="15">
    <source>
        <dbReference type="EMBL" id="CDS07898.1"/>
    </source>
</evidence>
<feature type="compositionally biased region" description="Low complexity" evidence="13">
    <location>
        <begin position="471"/>
        <end position="495"/>
    </location>
</feature>
<dbReference type="GO" id="GO:0043022">
    <property type="term" value="F:ribosome binding"/>
    <property type="evidence" value="ECO:0007669"/>
    <property type="project" value="TreeGrafter"/>
</dbReference>
<evidence type="ECO:0000259" key="14">
    <source>
        <dbReference type="PROSITE" id="PS50089"/>
    </source>
</evidence>
<dbReference type="Gene3D" id="3.30.40.10">
    <property type="entry name" value="Zinc/RING finger domain, C3HC4 (zinc finger)"/>
    <property type="match status" value="1"/>
</dbReference>
<feature type="region of interest" description="Disordered" evidence="13">
    <location>
        <begin position="589"/>
        <end position="767"/>
    </location>
</feature>
<evidence type="ECO:0000256" key="13">
    <source>
        <dbReference type="SAM" id="MobiDB-lite"/>
    </source>
</evidence>
<evidence type="ECO:0000256" key="6">
    <source>
        <dbReference type="ARBA" id="ARBA00022553"/>
    </source>
</evidence>
<reference evidence="15" key="1">
    <citation type="journal article" date="2014" name="Genome Announc.">
        <title>De novo whole-genome sequence and genome annotation of Lichtheimia ramosa.</title>
        <authorList>
            <person name="Linde J."/>
            <person name="Schwartze V."/>
            <person name="Binder U."/>
            <person name="Lass-Florl C."/>
            <person name="Voigt K."/>
            <person name="Horn F."/>
        </authorList>
    </citation>
    <scope>NUCLEOTIDE SEQUENCE</scope>
    <source>
        <strain evidence="15">JMRC FSU:6197</strain>
    </source>
</reference>
<dbReference type="GO" id="GO:0008270">
    <property type="term" value="F:zinc ion binding"/>
    <property type="evidence" value="ECO:0007669"/>
    <property type="project" value="UniProtKB-KW"/>
</dbReference>
<evidence type="ECO:0000256" key="2">
    <source>
        <dbReference type="ARBA" id="ARBA00004496"/>
    </source>
</evidence>
<feature type="compositionally biased region" description="Polar residues" evidence="13">
    <location>
        <begin position="615"/>
        <end position="625"/>
    </location>
</feature>
<feature type="compositionally biased region" description="Polar residues" evidence="13">
    <location>
        <begin position="719"/>
        <end position="728"/>
    </location>
</feature>
<keyword evidence="7" id="KW-0808">Transferase</keyword>
<organism evidence="15">
    <name type="scientific">Lichtheimia ramosa</name>
    <dbReference type="NCBI Taxonomy" id="688394"/>
    <lineage>
        <taxon>Eukaryota</taxon>
        <taxon>Fungi</taxon>
        <taxon>Fungi incertae sedis</taxon>
        <taxon>Mucoromycota</taxon>
        <taxon>Mucoromycotina</taxon>
        <taxon>Mucoromycetes</taxon>
        <taxon>Mucorales</taxon>
        <taxon>Lichtheimiaceae</taxon>
        <taxon>Lichtheimia</taxon>
    </lineage>
</organism>
<feature type="region of interest" description="Disordered" evidence="13">
    <location>
        <begin position="363"/>
        <end position="496"/>
    </location>
</feature>
<dbReference type="SMART" id="SM00355">
    <property type="entry name" value="ZnF_C2H2"/>
    <property type="match status" value="4"/>
</dbReference>
<keyword evidence="8" id="KW-0479">Metal-binding</keyword>
<dbReference type="GO" id="GO:0005737">
    <property type="term" value="C:cytoplasm"/>
    <property type="evidence" value="ECO:0007669"/>
    <property type="project" value="UniProtKB-SubCell"/>
</dbReference>
<keyword evidence="5" id="KW-0963">Cytoplasm</keyword>
<comment type="pathway">
    <text evidence="3">Protein modification; protein ubiquitination.</text>
</comment>
<feature type="compositionally biased region" description="Low complexity" evidence="13">
    <location>
        <begin position="635"/>
        <end position="661"/>
    </location>
</feature>
<accession>A0A077WL51</accession>
<dbReference type="PANTHER" id="PTHR22938">
    <property type="entry name" value="ZINC FINGER PROTEIN 598"/>
    <property type="match status" value="1"/>
</dbReference>
<dbReference type="PANTHER" id="PTHR22938:SF0">
    <property type="entry name" value="E3 UBIQUITIN-PROTEIN LIGASE ZNF598"/>
    <property type="match status" value="1"/>
</dbReference>
<feature type="compositionally biased region" description="Basic residues" evidence="13">
    <location>
        <begin position="750"/>
        <end position="759"/>
    </location>
</feature>
<feature type="compositionally biased region" description="Basic and acidic residues" evidence="13">
    <location>
        <begin position="395"/>
        <end position="404"/>
    </location>
</feature>
<keyword evidence="10" id="KW-0862">Zinc</keyword>
<dbReference type="InterPro" id="IPR056437">
    <property type="entry name" value="Znf-C2H2_ZNF598/HEL2"/>
</dbReference>
<dbReference type="PROSITE" id="PS00028">
    <property type="entry name" value="ZINC_FINGER_C2H2_1"/>
    <property type="match status" value="1"/>
</dbReference>
<proteinExistence type="inferred from homology"/>
<feature type="compositionally biased region" description="Polar residues" evidence="13">
    <location>
        <begin position="663"/>
        <end position="674"/>
    </location>
</feature>
<dbReference type="PROSITE" id="PS50089">
    <property type="entry name" value="ZF_RING_2"/>
    <property type="match status" value="1"/>
</dbReference>
<feature type="domain" description="RING-type" evidence="14">
    <location>
        <begin position="93"/>
        <end position="133"/>
    </location>
</feature>
<feature type="compositionally biased region" description="Basic and acidic residues" evidence="13">
    <location>
        <begin position="32"/>
        <end position="43"/>
    </location>
</feature>
<dbReference type="SUPFAM" id="SSF57850">
    <property type="entry name" value="RING/U-box"/>
    <property type="match status" value="1"/>
</dbReference>
<dbReference type="Pfam" id="PF23230">
    <property type="entry name" value="zf-C2H2_13"/>
    <property type="match status" value="1"/>
</dbReference>
<dbReference type="InterPro" id="IPR013083">
    <property type="entry name" value="Znf_RING/FYVE/PHD"/>
</dbReference>
<dbReference type="InterPro" id="IPR013087">
    <property type="entry name" value="Znf_C2H2_type"/>
</dbReference>
<feature type="compositionally biased region" description="Low complexity" evidence="13">
    <location>
        <begin position="433"/>
        <end position="444"/>
    </location>
</feature>
<dbReference type="InterPro" id="IPR001841">
    <property type="entry name" value="Znf_RING"/>
</dbReference>
<feature type="compositionally biased region" description="Polar residues" evidence="13">
    <location>
        <begin position="412"/>
        <end position="422"/>
    </location>
</feature>
<feature type="region of interest" description="Disordered" evidence="13">
    <location>
        <begin position="1"/>
        <end position="84"/>
    </location>
</feature>
<comment type="catalytic activity">
    <reaction evidence="1">
        <text>S-ubiquitinyl-[E2 ubiquitin-conjugating enzyme]-L-cysteine + [acceptor protein]-L-lysine = [E2 ubiquitin-conjugating enzyme]-L-cysteine + N(6)-ubiquitinyl-[acceptor protein]-L-lysine.</text>
        <dbReference type="EC" id="2.3.2.27"/>
    </reaction>
</comment>
<dbReference type="InterPro" id="IPR057634">
    <property type="entry name" value="PAH_ZNF598/HEL2"/>
</dbReference>
<gene>
    <name evidence="15" type="ORF">LRAMOSA01847</name>
</gene>
<evidence type="ECO:0000256" key="12">
    <source>
        <dbReference type="PROSITE-ProRule" id="PRU00175"/>
    </source>
</evidence>
<sequence>MAQDTNTPTTEKPAQKKHHYHRRNKKPQQQHQDSKDDSKKDTTAPRQRRQHHHHAKKKDPKPPATSNAPAPDSNDNDKGNDSDTSSEASGELCFICTEPIVTYAVGACDHRTCHLCALRLRALYETRNCAYCKTEQPTVIFTKDEEKPFDSYSLNDTPFVDKKLGLRFEEKQVYQDTMLLLQYNCPDPECDIACDGGWPELRKHVKKTHDRFLCELCTKHKKIFAHEHTLYSWHQLQKHIRVGDKALNKDDDTGFKGHPECHFCKINFYGNDELFEHCRDKHEQCHICVREGVRHQYYENYNSLEEHFKRDHYLCLYRECLDKKFVVFETDIDLKAHEVEEHGASIARLSRARQTEARRVDVNFDYGSSSSSASGSRGGGGGGGDRDRSRRNKARNNEERRQPEPSRGGPTLSDSDFPNINGTPAAAPRQQVSTSGGTRSSSSSKGIRRPVGFGSLSENWPSLGEEPRTQASSSQVESSSSSKAAASASSSSSAAPEIISRHAAFLERVFDMLKSHEKLAQFRQLTTAYRNSETDVDTYVDSIVDLCNANTEHVSKIIKGVEDLMDNQEKKWEIVRAWRNKQTAMNNFPALETSSKGPAGHGTSSRVLVIKSRNTKSGGTRSTAKSKAGVWDRVASAASGASSSISPRSSPHTSRPSSPAPVTFSSASVGSSRTAWAGGSSGSRSTTKENDFPSLGSSNPHFPSLPSAPKQRHAIPNLRKNSSYTQLNAWAGERPIVQNEPLEQEESHKGKQRKGKKNKQVLMRVGL</sequence>
<dbReference type="EMBL" id="LK023324">
    <property type="protein sequence ID" value="CDS07898.1"/>
    <property type="molecule type" value="Genomic_DNA"/>
</dbReference>
<dbReference type="EC" id="2.3.2.27" evidence="4"/>
<evidence type="ECO:0000256" key="8">
    <source>
        <dbReference type="ARBA" id="ARBA00022723"/>
    </source>
</evidence>
<name>A0A077WL51_9FUNG</name>
<feature type="compositionally biased region" description="Polar residues" evidence="13">
    <location>
        <begin position="1"/>
        <end position="12"/>
    </location>
</feature>
<dbReference type="InterPro" id="IPR041888">
    <property type="entry name" value="RING-HC_ZNF598/HEL2"/>
</dbReference>
<evidence type="ECO:0000256" key="10">
    <source>
        <dbReference type="ARBA" id="ARBA00022833"/>
    </source>
</evidence>
<evidence type="ECO:0000256" key="9">
    <source>
        <dbReference type="ARBA" id="ARBA00022771"/>
    </source>
</evidence>
<dbReference type="CDD" id="cd16615">
    <property type="entry name" value="RING-HC_ZNF598"/>
    <property type="match status" value="1"/>
</dbReference>
<evidence type="ECO:0000256" key="3">
    <source>
        <dbReference type="ARBA" id="ARBA00004906"/>
    </source>
</evidence>
<dbReference type="Pfam" id="PF23202">
    <property type="entry name" value="PAH_ZNF598"/>
    <property type="match status" value="1"/>
</dbReference>
<keyword evidence="9 12" id="KW-0863">Zinc-finger</keyword>
<comment type="similarity">
    <text evidence="11">Belongs to the ZNF598/HEL2 family.</text>
</comment>
<dbReference type="Pfam" id="PF25447">
    <property type="entry name" value="RING_ZNF598"/>
    <property type="match status" value="1"/>
</dbReference>
<dbReference type="AlphaFoldDB" id="A0A077WL51"/>
<dbReference type="InterPro" id="IPR044288">
    <property type="entry name" value="ZNF598/HEL2"/>
</dbReference>
<evidence type="ECO:0000256" key="7">
    <source>
        <dbReference type="ARBA" id="ARBA00022679"/>
    </source>
</evidence>
<evidence type="ECO:0000256" key="1">
    <source>
        <dbReference type="ARBA" id="ARBA00000900"/>
    </source>
</evidence>
<dbReference type="GO" id="GO:0016567">
    <property type="term" value="P:protein ubiquitination"/>
    <property type="evidence" value="ECO:0007669"/>
    <property type="project" value="TreeGrafter"/>
</dbReference>
<evidence type="ECO:0000256" key="11">
    <source>
        <dbReference type="ARBA" id="ARBA00035113"/>
    </source>
</evidence>
<keyword evidence="6" id="KW-0597">Phosphoprotein</keyword>